<gene>
    <name evidence="1" type="ORF">XENORESO_011284</name>
</gene>
<reference evidence="1 2" key="1">
    <citation type="submission" date="2021-06" db="EMBL/GenBank/DDBJ databases">
        <authorList>
            <person name="Palmer J.M."/>
        </authorList>
    </citation>
    <scope>NUCLEOTIDE SEQUENCE [LARGE SCALE GENOMIC DNA]</scope>
    <source>
        <strain evidence="1 2">XR_2019</strain>
        <tissue evidence="1">Muscle</tissue>
    </source>
</reference>
<accession>A0ABV0WVV6</accession>
<sequence length="128" mass="13959">MQFRVWTDLVPSAGNGKRAAECFTVKYINICFYLGLHSGAVGSTVALQQEGPGFDPRGSFCMEFACSPRAWVLTGYSGFLPQSKDMPVRLIGLSKIALRCMNECVRGCLCVALRWTGDLSRVDPASCP</sequence>
<protein>
    <submittedName>
        <fullName evidence="1">Uncharacterized protein</fullName>
    </submittedName>
</protein>
<evidence type="ECO:0000313" key="1">
    <source>
        <dbReference type="EMBL" id="MEQ2272766.1"/>
    </source>
</evidence>
<keyword evidence="2" id="KW-1185">Reference proteome</keyword>
<dbReference type="Proteomes" id="UP001444071">
    <property type="component" value="Unassembled WGS sequence"/>
</dbReference>
<proteinExistence type="predicted"/>
<dbReference type="EMBL" id="JAHRIM010070410">
    <property type="protein sequence ID" value="MEQ2272766.1"/>
    <property type="molecule type" value="Genomic_DNA"/>
</dbReference>
<organism evidence="1 2">
    <name type="scientific">Xenotaenia resolanae</name>
    <dbReference type="NCBI Taxonomy" id="208358"/>
    <lineage>
        <taxon>Eukaryota</taxon>
        <taxon>Metazoa</taxon>
        <taxon>Chordata</taxon>
        <taxon>Craniata</taxon>
        <taxon>Vertebrata</taxon>
        <taxon>Euteleostomi</taxon>
        <taxon>Actinopterygii</taxon>
        <taxon>Neopterygii</taxon>
        <taxon>Teleostei</taxon>
        <taxon>Neoteleostei</taxon>
        <taxon>Acanthomorphata</taxon>
        <taxon>Ovalentaria</taxon>
        <taxon>Atherinomorphae</taxon>
        <taxon>Cyprinodontiformes</taxon>
        <taxon>Goodeidae</taxon>
        <taxon>Xenotaenia</taxon>
    </lineage>
</organism>
<name>A0ABV0WVV6_9TELE</name>
<comment type="caution">
    <text evidence="1">The sequence shown here is derived from an EMBL/GenBank/DDBJ whole genome shotgun (WGS) entry which is preliminary data.</text>
</comment>
<evidence type="ECO:0000313" key="2">
    <source>
        <dbReference type="Proteomes" id="UP001444071"/>
    </source>
</evidence>